<name>A0ABN1V145_9ACTN</name>
<evidence type="ECO:0000313" key="2">
    <source>
        <dbReference type="Proteomes" id="UP001501371"/>
    </source>
</evidence>
<organism evidence="1 2">
    <name type="scientific">Streptomyces hebeiensis</name>
    <dbReference type="NCBI Taxonomy" id="229486"/>
    <lineage>
        <taxon>Bacteria</taxon>
        <taxon>Bacillati</taxon>
        <taxon>Actinomycetota</taxon>
        <taxon>Actinomycetes</taxon>
        <taxon>Kitasatosporales</taxon>
        <taxon>Streptomycetaceae</taxon>
        <taxon>Streptomyces</taxon>
    </lineage>
</organism>
<protein>
    <submittedName>
        <fullName evidence="1">Uncharacterized protein</fullName>
    </submittedName>
</protein>
<proteinExistence type="predicted"/>
<dbReference type="EMBL" id="BAAAKV010000053">
    <property type="protein sequence ID" value="GAA1187601.1"/>
    <property type="molecule type" value="Genomic_DNA"/>
</dbReference>
<reference evidence="1 2" key="1">
    <citation type="journal article" date="2019" name="Int. J. Syst. Evol. Microbiol.">
        <title>The Global Catalogue of Microorganisms (GCM) 10K type strain sequencing project: providing services to taxonomists for standard genome sequencing and annotation.</title>
        <authorList>
            <consortium name="The Broad Institute Genomics Platform"/>
            <consortium name="The Broad Institute Genome Sequencing Center for Infectious Disease"/>
            <person name="Wu L."/>
            <person name="Ma J."/>
        </authorList>
    </citation>
    <scope>NUCLEOTIDE SEQUENCE [LARGE SCALE GENOMIC DNA]</scope>
    <source>
        <strain evidence="1 2">JCM 12696</strain>
    </source>
</reference>
<evidence type="ECO:0000313" key="1">
    <source>
        <dbReference type="EMBL" id="GAA1187601.1"/>
    </source>
</evidence>
<keyword evidence="2" id="KW-1185">Reference proteome</keyword>
<dbReference type="RefSeq" id="WP_344281288.1">
    <property type="nucleotide sequence ID" value="NZ_BAAAKV010000053.1"/>
</dbReference>
<sequence length="49" mass="5511">MKAERVLMAQAALVGGLALALLVKELPGLVREIKIWRIVGFRPGTRRRR</sequence>
<accession>A0ABN1V145</accession>
<comment type="caution">
    <text evidence="1">The sequence shown here is derived from an EMBL/GenBank/DDBJ whole genome shotgun (WGS) entry which is preliminary data.</text>
</comment>
<dbReference type="Proteomes" id="UP001501371">
    <property type="component" value="Unassembled WGS sequence"/>
</dbReference>
<gene>
    <name evidence="1" type="ORF">GCM10009654_51490</name>
</gene>